<feature type="region of interest" description="Disordered" evidence="1">
    <location>
        <begin position="364"/>
        <end position="389"/>
    </location>
</feature>
<evidence type="ECO:0000259" key="3">
    <source>
        <dbReference type="Pfam" id="PF14383"/>
    </source>
</evidence>
<name>A0AA35VDS5_LACSI</name>
<dbReference type="GO" id="GO:0051513">
    <property type="term" value="P:regulation of monopolar cell growth"/>
    <property type="evidence" value="ECO:0007669"/>
    <property type="project" value="InterPro"/>
</dbReference>
<dbReference type="EMBL" id="OX465077">
    <property type="protein sequence ID" value="CAI9266844.1"/>
    <property type="molecule type" value="Genomic_DNA"/>
</dbReference>
<keyword evidence="5" id="KW-1185">Reference proteome</keyword>
<feature type="domain" description="DUF4378" evidence="2">
    <location>
        <begin position="536"/>
        <end position="689"/>
    </location>
</feature>
<gene>
    <name evidence="4" type="ORF">LSALG_LOCUS7372</name>
</gene>
<feature type="compositionally biased region" description="Low complexity" evidence="1">
    <location>
        <begin position="441"/>
        <end position="450"/>
    </location>
</feature>
<reference evidence="4" key="1">
    <citation type="submission" date="2023-04" db="EMBL/GenBank/DDBJ databases">
        <authorList>
            <person name="Vijverberg K."/>
            <person name="Xiong W."/>
            <person name="Schranz E."/>
        </authorList>
    </citation>
    <scope>NUCLEOTIDE SEQUENCE</scope>
</reference>
<feature type="region of interest" description="Disordered" evidence="1">
    <location>
        <begin position="405"/>
        <end position="497"/>
    </location>
</feature>
<dbReference type="Proteomes" id="UP001177003">
    <property type="component" value="Chromosome 1"/>
</dbReference>
<feature type="region of interest" description="Disordered" evidence="1">
    <location>
        <begin position="40"/>
        <end position="125"/>
    </location>
</feature>
<evidence type="ECO:0000313" key="5">
    <source>
        <dbReference type="Proteomes" id="UP001177003"/>
    </source>
</evidence>
<dbReference type="Pfam" id="PF14383">
    <property type="entry name" value="VARLMGL"/>
    <property type="match status" value="1"/>
</dbReference>
<evidence type="ECO:0008006" key="6">
    <source>
        <dbReference type="Google" id="ProtNLM"/>
    </source>
</evidence>
<protein>
    <recommendedName>
        <fullName evidence="6">DUF4378 domain-containing protein</fullName>
    </recommendedName>
</protein>
<dbReference type="InterPro" id="IPR025486">
    <property type="entry name" value="DUF4378"/>
</dbReference>
<feature type="compositionally biased region" description="Polar residues" evidence="1">
    <location>
        <begin position="380"/>
        <end position="389"/>
    </location>
</feature>
<dbReference type="InterPro" id="IPR033334">
    <property type="entry name" value="LNG1/2"/>
</dbReference>
<feature type="compositionally biased region" description="Basic and acidic residues" evidence="1">
    <location>
        <begin position="412"/>
        <end position="431"/>
    </location>
</feature>
<dbReference type="AlphaFoldDB" id="A0AA35VDS5"/>
<dbReference type="PANTHER" id="PTHR31680">
    <property type="entry name" value="LONGIFOLIA PROTEIN"/>
    <property type="match status" value="1"/>
</dbReference>
<proteinExistence type="predicted"/>
<dbReference type="PANTHER" id="PTHR31680:SF13">
    <property type="entry name" value="DUF3741-ASSOCIATED SEQUENCE MOTIF PROTEIN-RELATED"/>
    <property type="match status" value="1"/>
</dbReference>
<feature type="compositionally biased region" description="Basic and acidic residues" evidence="1">
    <location>
        <begin position="82"/>
        <end position="91"/>
    </location>
</feature>
<dbReference type="Pfam" id="PF14309">
    <property type="entry name" value="DUF4378"/>
    <property type="match status" value="1"/>
</dbReference>
<dbReference type="InterPro" id="IPR032795">
    <property type="entry name" value="DUF3741-assoc"/>
</dbReference>
<accession>A0AA35VDS5</accession>
<sequence length="701" mass="80438">MAAKYLHSLADENPDLRKQIGCMTGVFHIFNRHQIVSRSHAPRRLPHGGLLFNNGTPERESSVISQRSPNLEKHSKKHYMEKHRVSTESYKESISSWSPPSPFSYANRRSNPETHKSSASRHQNLDLRDVVKDSMYREARGLSHNVLVELQEPDWYCNNEANEFSRSNSCKFKDEFSKIYPRFSYDGHTTTPKQLKEVPRLSLDSKERSIRTLNSISLVPFKPYDSKSNLNSRNPNEKSLIQTKPPSVVAKLMGLETYPNSTSTSNKDLDLLSKSLKIPNSTREPVSECWKNPDMKPISRVPIEAAPWKYPHGGQNPQKQSPRVTKSTSVYSEVDKRLKNLEFLESGKDLRALKQILEGMQAVEARKGERDNTIDHQRPPSENVSTGQESHIVIMKPGKIIEKGFINNNNKKVKDPNTEITDSCKPRKQSESRSPNRRKQSSSSTQEKSTLIVKVDESEYPSPVSVLDDSVYMDNSPSPVKKHTPNTQKDYSKQKREKLKKIEDLVEKLKRLNSSHNEAHTDYIASLCENTNPNDRYISEILLASGILLRDLESFEFHSSGHPINPELFLVLERTKFGDLQKEKFHRKLIFDAVNEILVEKLNSVSLIVQNPRELLREVCLEIEEMQVVKKGERCDVGEEEEEEEGDEFKRILREDVVRRPENWRGFYGGCPVVVMEVEWLIFRDLVNELVVMESEAADSC</sequence>
<feature type="domain" description="DUF3741" evidence="3">
    <location>
        <begin position="243"/>
        <end position="262"/>
    </location>
</feature>
<feature type="compositionally biased region" description="Basic and acidic residues" evidence="1">
    <location>
        <begin position="364"/>
        <end position="379"/>
    </location>
</feature>
<evidence type="ECO:0000259" key="2">
    <source>
        <dbReference type="Pfam" id="PF14309"/>
    </source>
</evidence>
<evidence type="ECO:0000256" key="1">
    <source>
        <dbReference type="SAM" id="MobiDB-lite"/>
    </source>
</evidence>
<organism evidence="4 5">
    <name type="scientific">Lactuca saligna</name>
    <name type="common">Willowleaf lettuce</name>
    <dbReference type="NCBI Taxonomy" id="75948"/>
    <lineage>
        <taxon>Eukaryota</taxon>
        <taxon>Viridiplantae</taxon>
        <taxon>Streptophyta</taxon>
        <taxon>Embryophyta</taxon>
        <taxon>Tracheophyta</taxon>
        <taxon>Spermatophyta</taxon>
        <taxon>Magnoliopsida</taxon>
        <taxon>eudicotyledons</taxon>
        <taxon>Gunneridae</taxon>
        <taxon>Pentapetalae</taxon>
        <taxon>asterids</taxon>
        <taxon>campanulids</taxon>
        <taxon>Asterales</taxon>
        <taxon>Asteraceae</taxon>
        <taxon>Cichorioideae</taxon>
        <taxon>Cichorieae</taxon>
        <taxon>Lactucinae</taxon>
        <taxon>Lactuca</taxon>
    </lineage>
</organism>
<evidence type="ECO:0000313" key="4">
    <source>
        <dbReference type="EMBL" id="CAI9266844.1"/>
    </source>
</evidence>